<name>A0ABM8KJF3_9FLAO</name>
<dbReference type="RefSeq" id="WP_173966492.1">
    <property type="nucleotide sequence ID" value="NZ_CADCST010000085.1"/>
</dbReference>
<dbReference type="Proteomes" id="UP000474567">
    <property type="component" value="Unassembled WGS sequence"/>
</dbReference>
<keyword evidence="2" id="KW-1185">Reference proteome</keyword>
<proteinExistence type="predicted"/>
<reference evidence="1 2" key="1">
    <citation type="submission" date="2020-02" db="EMBL/GenBank/DDBJ databases">
        <authorList>
            <person name="Criscuolo A."/>
        </authorList>
    </citation>
    <scope>NUCLEOTIDE SEQUENCE [LARGE SCALE GENOMIC DNA]</scope>
    <source>
        <strain evidence="1">CECT7796</strain>
    </source>
</reference>
<dbReference type="EMBL" id="CADCST010000085">
    <property type="protein sequence ID" value="CAA9199039.1"/>
    <property type="molecule type" value="Genomic_DNA"/>
</dbReference>
<gene>
    <name evidence="1" type="ORF">FLACOL7796_02544</name>
</gene>
<protein>
    <recommendedName>
        <fullName evidence="3">Tail fiber protein</fullName>
    </recommendedName>
</protein>
<sequence length="515" mass="54076">MDTNHNRIKMADLEKNLPNKFLTTNSKGELEFNDISTIQVEGYNALDYVAPGKVLDARQGKILKNLIDDVNLLVASDNIGLNTIQKIADAIETGRIQLNKVLLSVASDNVNLNTLQKIADAIEAGQAYLNTLLVNDLSTGGTAKALTAEMGKVLQNNKVEKIAGKSLLSDTEIARLATLSNYTHPANHPPEIISQNSNNRFVTDTEKANWNSKADLLSPSFTGVPTAPTAASGSRTTQLATNAFVANAVLALSNDTISIYGNQKKTGVLSFDNGASQGLSQGIRTNSGMNAFSVGAIFDAAGGTAVSSTIAYGAIGYKIDTEGTNGILINLKAPYINQTGIKVNGTPESTAILYRGQNNGVDTYTVNKTGDIIANTFTGGATLNGVPTAPTAAPGTNTTQIATTAFVQSFTRPYKVYTALLSQSGTNPPVATVLENTLGGLPVWSRAGLGSYSCTLTGTFASNKTVVFVTRTGNVNTLSASQNTADSVSLSCYNSGGSSAEMNLNLVSFEIRVYN</sequence>
<organism evidence="1 2">
    <name type="scientific">Flavobacterium collinsii</name>
    <dbReference type="NCBI Taxonomy" id="1114861"/>
    <lineage>
        <taxon>Bacteria</taxon>
        <taxon>Pseudomonadati</taxon>
        <taxon>Bacteroidota</taxon>
        <taxon>Flavobacteriia</taxon>
        <taxon>Flavobacteriales</taxon>
        <taxon>Flavobacteriaceae</taxon>
        <taxon>Flavobacterium</taxon>
    </lineage>
</organism>
<dbReference type="Pfam" id="PF22337">
    <property type="entry name" value="Phage_fiber_rpt"/>
    <property type="match status" value="1"/>
</dbReference>
<evidence type="ECO:0000313" key="1">
    <source>
        <dbReference type="EMBL" id="CAA9199039.1"/>
    </source>
</evidence>
<evidence type="ECO:0008006" key="3">
    <source>
        <dbReference type="Google" id="ProtNLM"/>
    </source>
</evidence>
<comment type="caution">
    <text evidence="1">The sequence shown here is derived from an EMBL/GenBank/DDBJ whole genome shotgun (WGS) entry which is preliminary data.</text>
</comment>
<accession>A0ABM8KJF3</accession>
<dbReference type="InterPro" id="IPR054500">
    <property type="entry name" value="Phage_fiber_rpt"/>
</dbReference>
<evidence type="ECO:0000313" key="2">
    <source>
        <dbReference type="Proteomes" id="UP000474567"/>
    </source>
</evidence>